<dbReference type="PANTHER" id="PTHR46599">
    <property type="entry name" value="PIGGYBAC TRANSPOSABLE ELEMENT-DERIVED PROTEIN 4"/>
    <property type="match status" value="1"/>
</dbReference>
<dbReference type="Proteomes" id="UP000251314">
    <property type="component" value="Unassembled WGS sequence"/>
</dbReference>
<dbReference type="InterPro" id="IPR029526">
    <property type="entry name" value="PGBD"/>
</dbReference>
<name>A0A329RRC2_9STRA</name>
<evidence type="ECO:0000256" key="1">
    <source>
        <dbReference type="SAM" id="MobiDB-lite"/>
    </source>
</evidence>
<comment type="caution">
    <text evidence="3">The sequence shown here is derived from an EMBL/GenBank/DDBJ whole genome shotgun (WGS) entry which is preliminary data.</text>
</comment>
<evidence type="ECO:0000313" key="4">
    <source>
        <dbReference type="Proteomes" id="UP000251314"/>
    </source>
</evidence>
<evidence type="ECO:0000313" key="3">
    <source>
        <dbReference type="EMBL" id="RAW27287.1"/>
    </source>
</evidence>
<sequence>MLTIEVYCGAKQNLRTPVPNENNTGEAGVIRNMSAFSPASSTSPWRLVITDRTSVKLALELLHGRMYLTGTTQTDRTGYAKDVVTKKEEITVNGKRVQFSPSRNDQTRGEHAISAHYSGNVDESKSCATTPSGGSRKVGGEIKDVPAPKLVQDYHRWMGGVDVHDQLRMKQYSIKLRYKTKKVLQDTVLGATG</sequence>
<feature type="domain" description="PiggyBac transposable element-derived protein" evidence="2">
    <location>
        <begin position="3"/>
        <end position="178"/>
    </location>
</feature>
<gene>
    <name evidence="3" type="ORF">PC110_g16326</name>
</gene>
<dbReference type="EMBL" id="MJFZ01000576">
    <property type="protein sequence ID" value="RAW27287.1"/>
    <property type="molecule type" value="Genomic_DNA"/>
</dbReference>
<accession>A0A329RRC2</accession>
<dbReference type="OrthoDB" id="117306at2759"/>
<evidence type="ECO:0000259" key="2">
    <source>
        <dbReference type="Pfam" id="PF13843"/>
    </source>
</evidence>
<dbReference type="PANTHER" id="PTHR46599:SF3">
    <property type="entry name" value="PIGGYBAC TRANSPOSABLE ELEMENT-DERIVED PROTEIN 4"/>
    <property type="match status" value="1"/>
</dbReference>
<feature type="region of interest" description="Disordered" evidence="1">
    <location>
        <begin position="121"/>
        <end position="143"/>
    </location>
</feature>
<dbReference type="Pfam" id="PF13843">
    <property type="entry name" value="DDE_Tnp_1_7"/>
    <property type="match status" value="1"/>
</dbReference>
<dbReference type="VEuPathDB" id="FungiDB:PC110_g16326"/>
<organism evidence="3 4">
    <name type="scientific">Phytophthora cactorum</name>
    <dbReference type="NCBI Taxonomy" id="29920"/>
    <lineage>
        <taxon>Eukaryota</taxon>
        <taxon>Sar</taxon>
        <taxon>Stramenopiles</taxon>
        <taxon>Oomycota</taxon>
        <taxon>Peronosporomycetes</taxon>
        <taxon>Peronosporales</taxon>
        <taxon>Peronosporaceae</taxon>
        <taxon>Phytophthora</taxon>
    </lineage>
</organism>
<protein>
    <recommendedName>
        <fullName evidence="2">PiggyBac transposable element-derived protein domain-containing protein</fullName>
    </recommendedName>
</protein>
<dbReference type="AlphaFoldDB" id="A0A329RRC2"/>
<keyword evidence="4" id="KW-1185">Reference proteome</keyword>
<proteinExistence type="predicted"/>
<reference evidence="3 4" key="1">
    <citation type="submission" date="2018-01" db="EMBL/GenBank/DDBJ databases">
        <title>Draft genome of the strawberry crown rot pathogen Phytophthora cactorum.</title>
        <authorList>
            <person name="Armitage A.D."/>
            <person name="Lysoe E."/>
            <person name="Nellist C.F."/>
            <person name="Harrison R.J."/>
            <person name="Brurberg M.B."/>
        </authorList>
    </citation>
    <scope>NUCLEOTIDE SEQUENCE [LARGE SCALE GENOMIC DNA]</scope>
    <source>
        <strain evidence="3 4">10300</strain>
    </source>
</reference>